<dbReference type="InterPro" id="IPR011991">
    <property type="entry name" value="ArsR-like_HTH"/>
</dbReference>
<keyword evidence="2 4" id="KW-0238">DNA-binding</keyword>
<dbReference type="CDD" id="cd00090">
    <property type="entry name" value="HTH_ARSR"/>
    <property type="match status" value="1"/>
</dbReference>
<evidence type="ECO:0000313" key="7">
    <source>
        <dbReference type="Proteomes" id="UP000677436"/>
    </source>
</evidence>
<dbReference type="InterPro" id="IPR003142">
    <property type="entry name" value="BPL_C"/>
</dbReference>
<dbReference type="Pfam" id="PF03099">
    <property type="entry name" value="BPL_LplA_LipB"/>
    <property type="match status" value="1"/>
</dbReference>
<proteinExistence type="inferred from homology"/>
<dbReference type="PANTHER" id="PTHR12835:SF5">
    <property type="entry name" value="BIOTIN--PROTEIN LIGASE"/>
    <property type="match status" value="1"/>
</dbReference>
<dbReference type="InterPro" id="IPR036390">
    <property type="entry name" value="WH_DNA-bd_sf"/>
</dbReference>
<comment type="function">
    <text evidence="4">Acts both as a biotin--[acetyl-CoA-carboxylase] ligase and a repressor.</text>
</comment>
<dbReference type="Proteomes" id="UP000677436">
    <property type="component" value="Chromosome"/>
</dbReference>
<feature type="domain" description="BPL/LPL catalytic" evidence="5">
    <location>
        <begin position="71"/>
        <end position="262"/>
    </location>
</feature>
<dbReference type="GO" id="GO:0005737">
    <property type="term" value="C:cytoplasm"/>
    <property type="evidence" value="ECO:0007669"/>
    <property type="project" value="TreeGrafter"/>
</dbReference>
<reference evidence="6" key="2">
    <citation type="journal article" date="2021" name="Microbiol. Resour. Announc.">
        <title>Complete Genome Sequence of Polycladomyces abyssicola JIR-001T, Isolated from Hemipelagic Sediment in Deep Seawater.</title>
        <authorList>
            <person name="Tsubouchi T."/>
            <person name="Kaneko Y."/>
        </authorList>
    </citation>
    <scope>NUCLEOTIDE SEQUENCE</scope>
    <source>
        <strain evidence="6">JIR-001</strain>
    </source>
</reference>
<dbReference type="PANTHER" id="PTHR12835">
    <property type="entry name" value="BIOTIN PROTEIN LIGASE"/>
    <property type="match status" value="1"/>
</dbReference>
<feature type="binding site" evidence="4">
    <location>
        <begin position="122"/>
        <end position="124"/>
    </location>
    <ligand>
        <name>biotin</name>
        <dbReference type="ChEBI" id="CHEBI:57586"/>
    </ligand>
</feature>
<evidence type="ECO:0000256" key="2">
    <source>
        <dbReference type="ARBA" id="ARBA00023125"/>
    </source>
</evidence>
<comment type="catalytic activity">
    <reaction evidence="4">
        <text>biotin + L-lysyl-[protein] + ATP = N(6)-biotinyl-L-lysyl-[protein] + AMP + diphosphate + H(+)</text>
        <dbReference type="Rhea" id="RHEA:11756"/>
        <dbReference type="Rhea" id="RHEA-COMP:9752"/>
        <dbReference type="Rhea" id="RHEA-COMP:10505"/>
        <dbReference type="ChEBI" id="CHEBI:15378"/>
        <dbReference type="ChEBI" id="CHEBI:29969"/>
        <dbReference type="ChEBI" id="CHEBI:30616"/>
        <dbReference type="ChEBI" id="CHEBI:33019"/>
        <dbReference type="ChEBI" id="CHEBI:57586"/>
        <dbReference type="ChEBI" id="CHEBI:83144"/>
        <dbReference type="ChEBI" id="CHEBI:456215"/>
        <dbReference type="EC" id="6.3.4.15"/>
    </reaction>
</comment>
<dbReference type="PROSITE" id="PS51733">
    <property type="entry name" value="BPL_LPL_CATALYTIC"/>
    <property type="match status" value="1"/>
</dbReference>
<dbReference type="GO" id="GO:0004077">
    <property type="term" value="F:biotin--[biotin carboxyl-carrier protein] ligase activity"/>
    <property type="evidence" value="ECO:0007669"/>
    <property type="project" value="UniProtKB-UniRule"/>
</dbReference>
<reference evidence="6" key="1">
    <citation type="journal article" date="2013" name="Int. J. Syst. Evol. Microbiol.">
        <title>Polycladomyces abyssicola gen. nov., sp. nov., a thermophilic filamentous bacterium isolated from hemipelagic sediment.</title>
        <authorList>
            <person name="Tsubouchi T."/>
            <person name="Shimane Y."/>
            <person name="Mori K."/>
            <person name="Usui K."/>
            <person name="Hiraki T."/>
            <person name="Tame A."/>
            <person name="Uematsu K."/>
            <person name="Maruyama T."/>
            <person name="Hatada Y."/>
        </authorList>
    </citation>
    <scope>NUCLEOTIDE SEQUENCE</scope>
    <source>
        <strain evidence="6">JIR-001</strain>
    </source>
</reference>
<feature type="DNA-binding region" description="H-T-H motif" evidence="4">
    <location>
        <begin position="23"/>
        <end position="42"/>
    </location>
</feature>
<dbReference type="Gene3D" id="3.30.930.10">
    <property type="entry name" value="Bira Bifunctional Protein, Domain 2"/>
    <property type="match status" value="1"/>
</dbReference>
<dbReference type="GO" id="GO:0003677">
    <property type="term" value="F:DNA binding"/>
    <property type="evidence" value="ECO:0007669"/>
    <property type="project" value="UniProtKB-UniRule"/>
</dbReference>
<feature type="binding site" evidence="4">
    <location>
        <position position="118"/>
    </location>
    <ligand>
        <name>biotin</name>
        <dbReference type="ChEBI" id="CHEBI:57586"/>
    </ligand>
</feature>
<dbReference type="GO" id="GO:0009249">
    <property type="term" value="P:protein lipoylation"/>
    <property type="evidence" value="ECO:0007669"/>
    <property type="project" value="UniProtKB-ARBA"/>
</dbReference>
<dbReference type="Gene3D" id="1.10.10.10">
    <property type="entry name" value="Winged helix-like DNA-binding domain superfamily/Winged helix DNA-binding domain"/>
    <property type="match status" value="1"/>
</dbReference>
<keyword evidence="1 4" id="KW-0436">Ligase</keyword>
<protein>
    <recommendedName>
        <fullName evidence="4">Bifunctional ligase/repressor BirA</fullName>
    </recommendedName>
    <alternativeName>
        <fullName evidence="4">Biotin--[acetyl-CoA-carboxylase] ligase</fullName>
        <ecNumber evidence="4">6.3.4.15</ecNumber>
    </alternativeName>
    <alternativeName>
        <fullName evidence="4">Biotin--protein ligase</fullName>
    </alternativeName>
    <alternativeName>
        <fullName evidence="4">Biotin-[acetyl-CoA carboxylase] synthetase</fullName>
    </alternativeName>
</protein>
<dbReference type="SUPFAM" id="SSF46785">
    <property type="entry name" value="Winged helix' DNA-binding domain"/>
    <property type="match status" value="1"/>
</dbReference>
<dbReference type="GO" id="GO:0016740">
    <property type="term" value="F:transferase activity"/>
    <property type="evidence" value="ECO:0007669"/>
    <property type="project" value="UniProtKB-ARBA"/>
</dbReference>
<keyword evidence="7" id="KW-1185">Reference proteome</keyword>
<keyword evidence="4" id="KW-0547">Nucleotide-binding</keyword>
<dbReference type="GO" id="GO:0005524">
    <property type="term" value="F:ATP binding"/>
    <property type="evidence" value="ECO:0007669"/>
    <property type="project" value="UniProtKB-UniRule"/>
</dbReference>
<dbReference type="AlphaFoldDB" id="A0A8D5UEW7"/>
<feature type="binding site" evidence="4">
    <location>
        <position position="189"/>
    </location>
    <ligand>
        <name>biotin</name>
        <dbReference type="ChEBI" id="CHEBI:57586"/>
    </ligand>
</feature>
<dbReference type="InterPro" id="IPR013196">
    <property type="entry name" value="HTH_11"/>
</dbReference>
<evidence type="ECO:0000256" key="4">
    <source>
        <dbReference type="HAMAP-Rule" id="MF_00978"/>
    </source>
</evidence>
<dbReference type="InterPro" id="IPR004408">
    <property type="entry name" value="Biotin_CoA_COase_ligase"/>
</dbReference>
<dbReference type="InterPro" id="IPR045864">
    <property type="entry name" value="aa-tRNA-synth_II/BPL/LPL"/>
</dbReference>
<keyword evidence="4" id="KW-0067">ATP-binding</keyword>
<dbReference type="InterPro" id="IPR030855">
    <property type="entry name" value="Bifunct_BirA"/>
</dbReference>
<keyword evidence="3 4" id="KW-0092">Biotin</keyword>
<keyword evidence="4" id="KW-0804">Transcription</keyword>
<dbReference type="HAMAP" id="MF_00978">
    <property type="entry name" value="Bifunct_BirA"/>
    <property type="match status" value="1"/>
</dbReference>
<keyword evidence="4" id="KW-0678">Repressor</keyword>
<dbReference type="CDD" id="cd16442">
    <property type="entry name" value="BPL"/>
    <property type="match status" value="1"/>
</dbReference>
<dbReference type="InterPro" id="IPR036388">
    <property type="entry name" value="WH-like_DNA-bd_sf"/>
</dbReference>
<dbReference type="SUPFAM" id="SSF55681">
    <property type="entry name" value="Class II aaRS and biotin synthetases"/>
    <property type="match status" value="1"/>
</dbReference>
<accession>A0A8D5UEW7</accession>
<comment type="caution">
    <text evidence="4">Lacks conserved residue(s) required for the propagation of feature annotation.</text>
</comment>
<comment type="similarity">
    <text evidence="4">Belongs to the biotin--protein ligase family.</text>
</comment>
<dbReference type="InterPro" id="IPR004143">
    <property type="entry name" value="BPL_LPL_catalytic"/>
</dbReference>
<evidence type="ECO:0000259" key="5">
    <source>
        <dbReference type="PROSITE" id="PS51733"/>
    </source>
</evidence>
<dbReference type="GO" id="GO:0006355">
    <property type="term" value="P:regulation of DNA-templated transcription"/>
    <property type="evidence" value="ECO:0007669"/>
    <property type="project" value="UniProtKB-UniRule"/>
</dbReference>
<evidence type="ECO:0000256" key="1">
    <source>
        <dbReference type="ARBA" id="ARBA00022598"/>
    </source>
</evidence>
<name>A0A8D5UEW7_9BACL</name>
<dbReference type="KEGG" id="pabs:JIR001_16120"/>
<dbReference type="Gene3D" id="2.30.30.100">
    <property type="match status" value="1"/>
</dbReference>
<dbReference type="Pfam" id="PF02237">
    <property type="entry name" value="BPL_C"/>
    <property type="match status" value="1"/>
</dbReference>
<organism evidence="6 7">
    <name type="scientific">Polycladomyces abyssicola</name>
    <dbReference type="NCBI Taxonomy" id="1125966"/>
    <lineage>
        <taxon>Bacteria</taxon>
        <taxon>Bacillati</taxon>
        <taxon>Bacillota</taxon>
        <taxon>Bacilli</taxon>
        <taxon>Bacillales</taxon>
        <taxon>Thermoactinomycetaceae</taxon>
        <taxon>Polycladomyces</taxon>
    </lineage>
</organism>
<dbReference type="RefSeq" id="WP_212772258.1">
    <property type="nucleotide sequence ID" value="NZ_AP024601.1"/>
</dbReference>
<gene>
    <name evidence="4 6" type="primary">birA</name>
    <name evidence="6" type="ORF">JIR001_16120</name>
</gene>
<evidence type="ECO:0000256" key="3">
    <source>
        <dbReference type="ARBA" id="ARBA00023267"/>
    </source>
</evidence>
<dbReference type="EC" id="6.3.4.15" evidence="4"/>
<dbReference type="EMBL" id="AP024601">
    <property type="protein sequence ID" value="BCU81829.1"/>
    <property type="molecule type" value="Genomic_DNA"/>
</dbReference>
<sequence length="326" mass="36224">MGSEIREHLLALLIEHADQFVSGEEISRQLGCTRTAIWKHIDELRKAGYEIEARPKAGYCLRYQPDRIAPEEIKALLSTRRFGHAIHYVESVDSTQWLAHQGVRSGAKEGALFLADEQTQGRGRMGRKWHSPPRSGIWMSLLLQPQIPLNLAPQLTLMASVGVTRAIRRETGLPVTIKWPNDLLIDGKKVCGILTELRGEQDQIHYVVLGIGMNVNTPAASFPEDLKTIATSLAAESGRTYRRAKLIAAILEELEHVYDLYLTEGFEPIRHSWESFACMLGQSVTAHTPQGPRQGIARGLHASGALLLETDEGVVVPVYSADIRQV</sequence>
<dbReference type="NCBIfam" id="TIGR00121">
    <property type="entry name" value="birA_ligase"/>
    <property type="match status" value="1"/>
</dbReference>
<evidence type="ECO:0000313" key="6">
    <source>
        <dbReference type="EMBL" id="BCU81829.1"/>
    </source>
</evidence>
<dbReference type="Pfam" id="PF08279">
    <property type="entry name" value="HTH_11"/>
    <property type="match status" value="1"/>
</dbReference>
<keyword evidence="4" id="KW-0805">Transcription regulation</keyword>